<evidence type="ECO:0000313" key="4">
    <source>
        <dbReference type="EMBL" id="CCX08750.1"/>
    </source>
</evidence>
<evidence type="ECO:0000313" key="5">
    <source>
        <dbReference type="Proteomes" id="UP000018144"/>
    </source>
</evidence>
<dbReference type="OrthoDB" id="5384459at2759"/>
<feature type="compositionally biased region" description="Low complexity" evidence="1">
    <location>
        <begin position="565"/>
        <end position="575"/>
    </location>
</feature>
<feature type="compositionally biased region" description="Basic residues" evidence="1">
    <location>
        <begin position="578"/>
        <end position="590"/>
    </location>
</feature>
<dbReference type="PANTHER" id="PTHR42078:SF1">
    <property type="entry name" value="GLUCAN 1, 4-ALPHA-GLUCOSIDASE"/>
    <property type="match status" value="1"/>
</dbReference>
<dbReference type="Proteomes" id="UP000018144">
    <property type="component" value="Unassembled WGS sequence"/>
</dbReference>
<accession>U4L0J9</accession>
<reference evidence="4 5" key="1">
    <citation type="journal article" date="2013" name="PLoS Genet.">
        <title>The genome and development-dependent transcriptomes of Pyronema confluens: a window into fungal evolution.</title>
        <authorList>
            <person name="Traeger S."/>
            <person name="Altegoer F."/>
            <person name="Freitag M."/>
            <person name="Gabaldon T."/>
            <person name="Kempken F."/>
            <person name="Kumar A."/>
            <person name="Marcet-Houben M."/>
            <person name="Poggeler S."/>
            <person name="Stajich J.E."/>
            <person name="Nowrousian M."/>
        </authorList>
    </citation>
    <scope>NUCLEOTIDE SEQUENCE [LARGE SCALE GENOMIC DNA]</scope>
    <source>
        <strain evidence="5">CBS 100304</strain>
        <tissue evidence="4">Vegetative mycelium</tissue>
    </source>
</reference>
<dbReference type="InterPro" id="IPR056722">
    <property type="entry name" value="DUF7820"/>
</dbReference>
<feature type="domain" description="DUF7820" evidence="3">
    <location>
        <begin position="414"/>
        <end position="522"/>
    </location>
</feature>
<feature type="region of interest" description="Disordered" evidence="1">
    <location>
        <begin position="508"/>
        <end position="590"/>
    </location>
</feature>
<dbReference type="PANTHER" id="PTHR42078">
    <property type="entry name" value="GLUCAN 1, 4-ALPHA-GLUCOSIDASE"/>
    <property type="match status" value="1"/>
</dbReference>
<evidence type="ECO:0000259" key="3">
    <source>
        <dbReference type="Pfam" id="PF25130"/>
    </source>
</evidence>
<dbReference type="EMBL" id="HF935429">
    <property type="protein sequence ID" value="CCX08750.1"/>
    <property type="molecule type" value="Genomic_DNA"/>
</dbReference>
<organism evidence="4 5">
    <name type="scientific">Pyronema omphalodes (strain CBS 100304)</name>
    <name type="common">Pyronema confluens</name>
    <dbReference type="NCBI Taxonomy" id="1076935"/>
    <lineage>
        <taxon>Eukaryota</taxon>
        <taxon>Fungi</taxon>
        <taxon>Dikarya</taxon>
        <taxon>Ascomycota</taxon>
        <taxon>Pezizomycotina</taxon>
        <taxon>Pezizomycetes</taxon>
        <taxon>Pezizales</taxon>
        <taxon>Pyronemataceae</taxon>
        <taxon>Pyronema</taxon>
    </lineage>
</organism>
<dbReference type="AlphaFoldDB" id="U4L0J9"/>
<feature type="region of interest" description="Disordered" evidence="1">
    <location>
        <begin position="1"/>
        <end position="73"/>
    </location>
</feature>
<feature type="compositionally biased region" description="Gly residues" evidence="1">
    <location>
        <begin position="1"/>
        <end position="10"/>
    </location>
</feature>
<gene>
    <name evidence="4" type="ORF">PCON_08343</name>
</gene>
<feature type="compositionally biased region" description="Low complexity" evidence="1">
    <location>
        <begin position="208"/>
        <end position="220"/>
    </location>
</feature>
<sequence>MGGSELGGSEIGDIGEGDPFIDSYEVPVADGFAPHAQRPPPSSAASDNGSFGSLPPPYTQYPGFATPKPEDEIDLGVPVQPIITVSEVGMGPGPAIQADDEGGIRRRRESRRTMPLMAGAAGGARMQSMSDHPGGSDPEISPSGAHKEWHQRRILGGRAWVLLLGGLLSLLIGIAVGLGVGLGIGQRNSRNGYVTSQSVIDLPNLDPSNTSPTSTFTTATKWQPTPEQTAPPKSDPDGKYPDIPVGEALVNPIELKTLDAACAVTRNSVGSPDYFRQGSNGLWSCSLPEGRPMMWDVDEWPASLAHAELSKIHSVPDTLTCAEWENGLWGSYLLSSEEGEYARDKRNMVFETPTGERVWYAAEHGWREGMVNPSFYRQPLAFRNVTWRYDPATNTHSKRDSNGTTPLTTLSYNFGILYNKTVILRETTMIETHNTGGKNSNKNGNGSELLPKEKVWMCIWEKTLLEVELMINEPSISALKKAISQSHNPGNDTDSEDEDEDGILTTITVGLPSTTSTPSSTASPTADLGAPAPVPPPKPSDGNLHGNLSQIGKHFQFGLPGPPGSGASPGTPSIGKRNLQKRAAPKGPRHLSKKIYMKESRPTPDRLRRVLGIDRTDLDPDGKAVPGNVRCRKMLVMDDGGLVEFKPEGEEVVSVILSEEFSDPTLAAILRRSKVMRGRSVAGGEWEGLTDEERAALTDREKYEIRRRDSENKVRRDLEDKVRRDLEDKVQGFPADTGCSCTWES</sequence>
<keyword evidence="2" id="KW-0812">Transmembrane</keyword>
<protein>
    <recommendedName>
        <fullName evidence="3">DUF7820 domain-containing protein</fullName>
    </recommendedName>
</protein>
<feature type="transmembrane region" description="Helical" evidence="2">
    <location>
        <begin position="159"/>
        <end position="184"/>
    </location>
</feature>
<evidence type="ECO:0000256" key="1">
    <source>
        <dbReference type="SAM" id="MobiDB-lite"/>
    </source>
</evidence>
<proteinExistence type="predicted"/>
<dbReference type="Pfam" id="PF25130">
    <property type="entry name" value="DUF7820"/>
    <property type="match status" value="1"/>
</dbReference>
<feature type="region of interest" description="Disordered" evidence="1">
    <location>
        <begin position="86"/>
        <end position="145"/>
    </location>
</feature>
<keyword evidence="5" id="KW-1185">Reference proteome</keyword>
<feature type="region of interest" description="Disordered" evidence="1">
    <location>
        <begin position="203"/>
        <end position="240"/>
    </location>
</feature>
<name>U4L0J9_PYROM</name>
<feature type="compositionally biased region" description="Low complexity" evidence="1">
    <location>
        <begin position="512"/>
        <end position="526"/>
    </location>
</feature>
<evidence type="ECO:0000256" key="2">
    <source>
        <dbReference type="SAM" id="Phobius"/>
    </source>
</evidence>
<keyword evidence="2" id="KW-1133">Transmembrane helix</keyword>
<keyword evidence="2" id="KW-0472">Membrane</keyword>
<dbReference type="OMA" id="ELMINEP"/>